<dbReference type="InterPro" id="IPR027417">
    <property type="entry name" value="P-loop_NTPase"/>
</dbReference>
<dbReference type="InterPro" id="IPR047661">
    <property type="entry name" value="IstB"/>
</dbReference>
<dbReference type="PANTHER" id="PTHR30050:SF4">
    <property type="entry name" value="ATP-BINDING PROTEIN RV3427C IN INSERTION SEQUENCE-RELATED"/>
    <property type="match status" value="1"/>
</dbReference>
<name>Q8RL44_9ACTN</name>
<dbReference type="SUPFAM" id="SSF52540">
    <property type="entry name" value="P-loop containing nucleoside triphosphate hydrolases"/>
    <property type="match status" value="1"/>
</dbReference>
<evidence type="ECO:0000256" key="1">
    <source>
        <dbReference type="ARBA" id="ARBA00008059"/>
    </source>
</evidence>
<feature type="compositionally biased region" description="Basic residues" evidence="2">
    <location>
        <begin position="99"/>
        <end position="109"/>
    </location>
</feature>
<dbReference type="InterPro" id="IPR002611">
    <property type="entry name" value="IstB_ATP-bd"/>
</dbReference>
<dbReference type="Pfam" id="PF01695">
    <property type="entry name" value="IstB_IS21"/>
    <property type="match status" value="1"/>
</dbReference>
<dbReference type="InterPro" id="IPR003593">
    <property type="entry name" value="AAA+_ATPase"/>
</dbReference>
<dbReference type="EMBL" id="AY008259">
    <property type="protein sequence ID" value="AAM09086.1"/>
    <property type="molecule type" value="Genomic_DNA"/>
</dbReference>
<evidence type="ECO:0000256" key="2">
    <source>
        <dbReference type="SAM" id="MobiDB-lite"/>
    </source>
</evidence>
<accession>Q8RL44</accession>
<evidence type="ECO:0000313" key="4">
    <source>
        <dbReference type="EMBL" id="AAM09086.1"/>
    </source>
</evidence>
<feature type="domain" description="AAA+ ATPase" evidence="3">
    <location>
        <begin position="279"/>
        <end position="411"/>
    </location>
</feature>
<reference evidence="4" key="1">
    <citation type="journal article" date="2001" name="Microbiology">
        <title>Frankia sequences exhibiting RNA polymerase promoter activity.</title>
        <authorList>
            <person name="Bock J.V."/>
            <person name="Battershell T."/>
            <person name="Wiggington J."/>
            <person name="John T.R."/>
            <person name="Johnson J.D."/>
        </authorList>
    </citation>
    <scope>NUCLEOTIDE SEQUENCE</scope>
    <source>
        <strain evidence="4">Ar15</strain>
    </source>
</reference>
<proteinExistence type="inferred from homology"/>
<dbReference type="SMART" id="SM00382">
    <property type="entry name" value="AAA"/>
    <property type="match status" value="1"/>
</dbReference>
<feature type="region of interest" description="Disordered" evidence="2">
    <location>
        <begin position="1"/>
        <end position="167"/>
    </location>
</feature>
<evidence type="ECO:0000259" key="3">
    <source>
        <dbReference type="SMART" id="SM00382"/>
    </source>
</evidence>
<sequence>MADAGECPHRAVGRGPSGRSAGDRSAVDAGTATGRPADRPFRPGPARPGLLRAGRHRRLLRRPAGDRPVRRRDRLAGHGGGDLRRPARGPSCPLVGPPRCHHRSRACRGRRADAPGPGRGPPAPGRGNTPPRRRPPGQHAGAAGLRRPVRRRLHPHTVREESEQRMTTATIPAAPAGKTSDGMPAMIAYLTRVLKTPTIGAFWEELAIQAREENWSHEEYLAALLQRQVADRESKGTVMRIRTAHFPTVKTLEDFNLDHLPSLRRDVLAHLATSTYIAKAGNVVLLGPPGVGKTHLAIGLGVKATHAGYSVLFDTASNWITRLADAHHAGRLDEELRKIRRYKLIIIDEVGYIPFDQDAANLFFQLIASRYEQGSVLVTSNLPFGRWGETFSDDVVAAAMIDRLVHHAEVLTLAGDSYRTRQRRELLAKDRPNHN</sequence>
<dbReference type="NCBIfam" id="NF038214">
    <property type="entry name" value="IS21_help_AAA"/>
    <property type="match status" value="1"/>
</dbReference>
<dbReference type="PANTHER" id="PTHR30050">
    <property type="entry name" value="CHROMOSOMAL REPLICATION INITIATOR PROTEIN DNAA"/>
    <property type="match status" value="1"/>
</dbReference>
<dbReference type="Gene3D" id="3.40.50.300">
    <property type="entry name" value="P-loop containing nucleotide triphosphate hydrolases"/>
    <property type="match status" value="1"/>
</dbReference>
<reference evidence="4" key="2">
    <citation type="journal article" date="2002" name="Plant Soil">
        <title>An insertion sequence unique to Frankia strain ArI5.</title>
        <authorList>
            <person name="John T.R."/>
            <person name="Wiggington J."/>
            <person name="Bock J.V."/>
            <person name="Klemt R."/>
            <person name="Johnson J."/>
        </authorList>
    </citation>
    <scope>NUCLEOTIDE SEQUENCE</scope>
    <source>
        <strain evidence="4">Ar15</strain>
    </source>
</reference>
<dbReference type="GO" id="GO:0006260">
    <property type="term" value="P:DNA replication"/>
    <property type="evidence" value="ECO:0007669"/>
    <property type="project" value="TreeGrafter"/>
</dbReference>
<protein>
    <submittedName>
        <fullName evidence="4">Tpase2</fullName>
    </submittedName>
</protein>
<dbReference type="CDD" id="cd00009">
    <property type="entry name" value="AAA"/>
    <property type="match status" value="1"/>
</dbReference>
<dbReference type="AlphaFoldDB" id="Q8RL44"/>
<feature type="compositionally biased region" description="Basic residues" evidence="2">
    <location>
        <begin position="147"/>
        <end position="156"/>
    </location>
</feature>
<organism evidence="4">
    <name type="scientific">Frankia sp. Ar15</name>
    <dbReference type="NCBI Taxonomy" id="138945"/>
    <lineage>
        <taxon>Bacteria</taxon>
        <taxon>Bacillati</taxon>
        <taxon>Actinomycetota</taxon>
        <taxon>Actinomycetes</taxon>
        <taxon>Frankiales</taxon>
        <taxon>Frankiaceae</taxon>
        <taxon>Frankia</taxon>
    </lineage>
</organism>
<dbReference type="GO" id="GO:0005524">
    <property type="term" value="F:ATP binding"/>
    <property type="evidence" value="ECO:0007669"/>
    <property type="project" value="InterPro"/>
</dbReference>
<dbReference type="NCBIfam" id="NF005098">
    <property type="entry name" value="PRK06526.1"/>
    <property type="match status" value="1"/>
</dbReference>
<comment type="similarity">
    <text evidence="1">Belongs to the IS21/IS1162 putative ATP-binding protein family.</text>
</comment>